<proteinExistence type="predicted"/>
<evidence type="ECO:0000256" key="4">
    <source>
        <dbReference type="ARBA" id="ARBA00023242"/>
    </source>
</evidence>
<evidence type="ECO:0000256" key="2">
    <source>
        <dbReference type="ARBA" id="ARBA00023125"/>
    </source>
</evidence>
<evidence type="ECO:0000256" key="5">
    <source>
        <dbReference type="SAM" id="MobiDB-lite"/>
    </source>
</evidence>
<keyword evidence="3" id="KW-0371">Homeobox</keyword>
<organism evidence="6 7">
    <name type="scientific">Hibiscus sabdariffa</name>
    <name type="common">roselle</name>
    <dbReference type="NCBI Taxonomy" id="183260"/>
    <lineage>
        <taxon>Eukaryota</taxon>
        <taxon>Viridiplantae</taxon>
        <taxon>Streptophyta</taxon>
        <taxon>Embryophyta</taxon>
        <taxon>Tracheophyta</taxon>
        <taxon>Spermatophyta</taxon>
        <taxon>Magnoliopsida</taxon>
        <taxon>eudicotyledons</taxon>
        <taxon>Gunneridae</taxon>
        <taxon>Pentapetalae</taxon>
        <taxon>rosids</taxon>
        <taxon>malvids</taxon>
        <taxon>Malvales</taxon>
        <taxon>Malvaceae</taxon>
        <taxon>Malvoideae</taxon>
        <taxon>Hibiscus</taxon>
    </lineage>
</organism>
<dbReference type="Proteomes" id="UP001396334">
    <property type="component" value="Unassembled WGS sequence"/>
</dbReference>
<protein>
    <submittedName>
        <fullName evidence="6">Uncharacterized protein</fullName>
    </submittedName>
</protein>
<comment type="caution">
    <text evidence="6">The sequence shown here is derived from an EMBL/GenBank/DDBJ whole genome shotgun (WGS) entry which is preliminary data.</text>
</comment>
<feature type="region of interest" description="Disordered" evidence="5">
    <location>
        <begin position="33"/>
        <end position="60"/>
    </location>
</feature>
<reference evidence="6 7" key="1">
    <citation type="journal article" date="2024" name="G3 (Bethesda)">
        <title>Genome assembly of Hibiscus sabdariffa L. provides insights into metabolisms of medicinal natural products.</title>
        <authorList>
            <person name="Kim T."/>
        </authorList>
    </citation>
    <scope>NUCLEOTIDE SEQUENCE [LARGE SCALE GENOMIC DNA]</scope>
    <source>
        <strain evidence="6">TK-2024</strain>
        <tissue evidence="6">Old leaves</tissue>
    </source>
</reference>
<name>A0ABR2T2K8_9ROSI</name>
<sequence length="191" mass="21895">MCFTSSTEGFRYSIGMLTNELVEALGNFDFEGLTSSPGDAKEEEAESVGDQDNDEEEERPVKLKNCQLRRLATALKVGLHKTSIKTLVVELFLDRVVVLEFLCVPPPKLLMMSATLPDEPIKREPEPMPETKHIETEAFEATMDNVKHEPKVKETIHVMQQRWSAQKRLKKVQVETLEKVYRRSKRYTISN</sequence>
<evidence type="ECO:0000256" key="1">
    <source>
        <dbReference type="ARBA" id="ARBA00004123"/>
    </source>
</evidence>
<keyword evidence="2" id="KW-0238">DNA-binding</keyword>
<keyword evidence="7" id="KW-1185">Reference proteome</keyword>
<comment type="subcellular location">
    <subcellularLocation>
        <location evidence="1">Nucleus</location>
    </subcellularLocation>
</comment>
<evidence type="ECO:0000256" key="3">
    <source>
        <dbReference type="ARBA" id="ARBA00023155"/>
    </source>
</evidence>
<feature type="compositionally biased region" description="Acidic residues" evidence="5">
    <location>
        <begin position="41"/>
        <end position="58"/>
    </location>
</feature>
<evidence type="ECO:0000313" key="7">
    <source>
        <dbReference type="Proteomes" id="UP001396334"/>
    </source>
</evidence>
<keyword evidence="4" id="KW-0539">Nucleus</keyword>
<accession>A0ABR2T2K8</accession>
<dbReference type="PANTHER" id="PTHR15467:SF9">
    <property type="entry name" value="HOMEOBOX DOMAIN-CONTAINING PROTEIN"/>
    <property type="match status" value="1"/>
</dbReference>
<gene>
    <name evidence="6" type="ORF">V6N11_055999</name>
</gene>
<dbReference type="PANTHER" id="PTHR15467">
    <property type="entry name" value="ZINC-FINGERS AND HOMEOBOXES RELATED"/>
    <property type="match status" value="1"/>
</dbReference>
<dbReference type="EMBL" id="JBBPBN010000009">
    <property type="protein sequence ID" value="KAK9031708.1"/>
    <property type="molecule type" value="Genomic_DNA"/>
</dbReference>
<evidence type="ECO:0000313" key="6">
    <source>
        <dbReference type="EMBL" id="KAK9031708.1"/>
    </source>
</evidence>